<evidence type="ECO:0000313" key="1">
    <source>
        <dbReference type="EMBL" id="SCY93259.1"/>
    </source>
</evidence>
<proteinExistence type="predicted"/>
<dbReference type="SUPFAM" id="SSF69279">
    <property type="entry name" value="Phage tail proteins"/>
    <property type="match status" value="1"/>
</dbReference>
<protein>
    <submittedName>
        <fullName evidence="1">Phage tail tube protein</fullName>
    </submittedName>
</protein>
<dbReference type="AlphaFoldDB" id="A0A1G5K064"/>
<dbReference type="OrthoDB" id="1697482at2"/>
<dbReference type="EMBL" id="FMUS01000022">
    <property type="protein sequence ID" value="SCY93259.1"/>
    <property type="molecule type" value="Genomic_DNA"/>
</dbReference>
<name>A0A1G5K064_9FIRM</name>
<dbReference type="Pfam" id="PF09393">
    <property type="entry name" value="DUF2001"/>
    <property type="match status" value="1"/>
</dbReference>
<keyword evidence="2" id="KW-1185">Reference proteome</keyword>
<dbReference type="Proteomes" id="UP000198636">
    <property type="component" value="Unassembled WGS sequence"/>
</dbReference>
<evidence type="ECO:0000313" key="2">
    <source>
        <dbReference type="Proteomes" id="UP000198636"/>
    </source>
</evidence>
<dbReference type="STRING" id="1120976.SAMN03080606_03116"/>
<sequence length="154" mass="17137">MKYMNEQDAISGKYAKAFVILNDNVEELFYAKSLESSIEKSKSDVPVLGKTNVGKKAAGWSGTGTLTIYYITSLFRQLMLEYVKHGRDFYFDLQVVNEDPASSAGKQTILLKNCNIDGVVAAKFDATSEDQLDEEISFTFDGFDILDSFNSPRG</sequence>
<dbReference type="InterPro" id="IPR038628">
    <property type="entry name" value="XkdM-like_sf"/>
</dbReference>
<accession>A0A1G5K064</accession>
<dbReference type="RefSeq" id="WP_091545416.1">
    <property type="nucleotide sequence ID" value="NZ_FMUS01000022.1"/>
</dbReference>
<dbReference type="Gene3D" id="2.30.110.40">
    <property type="entry name" value="Phage tail tube protein"/>
    <property type="match status" value="1"/>
</dbReference>
<organism evidence="1 2">
    <name type="scientific">Alkaliphilus peptidifermentans DSM 18978</name>
    <dbReference type="NCBI Taxonomy" id="1120976"/>
    <lineage>
        <taxon>Bacteria</taxon>
        <taxon>Bacillati</taxon>
        <taxon>Bacillota</taxon>
        <taxon>Clostridia</taxon>
        <taxon>Peptostreptococcales</taxon>
        <taxon>Natronincolaceae</taxon>
        <taxon>Alkaliphilus</taxon>
    </lineage>
</organism>
<gene>
    <name evidence="1" type="ORF">SAMN03080606_03116</name>
</gene>
<dbReference type="InterPro" id="IPR018989">
    <property type="entry name" value="DUF2001"/>
</dbReference>
<reference evidence="1 2" key="1">
    <citation type="submission" date="2016-10" db="EMBL/GenBank/DDBJ databases">
        <authorList>
            <person name="de Groot N.N."/>
        </authorList>
    </citation>
    <scope>NUCLEOTIDE SEQUENCE [LARGE SCALE GENOMIC DNA]</scope>
    <source>
        <strain evidence="1 2">DSM 18978</strain>
    </source>
</reference>